<dbReference type="PANTHER" id="PTHR32322">
    <property type="entry name" value="INNER MEMBRANE TRANSPORTER"/>
    <property type="match status" value="1"/>
</dbReference>
<feature type="transmembrane region" description="Helical" evidence="7">
    <location>
        <begin position="143"/>
        <end position="165"/>
    </location>
</feature>
<protein>
    <submittedName>
        <fullName evidence="9">DME family drug/metabolite transporter</fullName>
    </submittedName>
</protein>
<comment type="subcellular location">
    <subcellularLocation>
        <location evidence="1">Membrane</location>
        <topology evidence="1">Multi-pass membrane protein</topology>
    </subcellularLocation>
</comment>
<feature type="transmembrane region" description="Helical" evidence="7">
    <location>
        <begin position="177"/>
        <end position="201"/>
    </location>
</feature>
<accession>A0A4R2JYX2</accession>
<dbReference type="InterPro" id="IPR050638">
    <property type="entry name" value="AA-Vitamin_Transporters"/>
</dbReference>
<dbReference type="Proteomes" id="UP000295680">
    <property type="component" value="Unassembled WGS sequence"/>
</dbReference>
<evidence type="ECO:0000313" key="9">
    <source>
        <dbReference type="EMBL" id="TCO64472.1"/>
    </source>
</evidence>
<keyword evidence="3 7" id="KW-0812">Transmembrane</keyword>
<dbReference type="InterPro" id="IPR037185">
    <property type="entry name" value="EmrE-like"/>
</dbReference>
<dbReference type="InterPro" id="IPR000620">
    <property type="entry name" value="EamA_dom"/>
</dbReference>
<evidence type="ECO:0000256" key="7">
    <source>
        <dbReference type="SAM" id="Phobius"/>
    </source>
</evidence>
<gene>
    <name evidence="9" type="ORF">EV192_101248</name>
</gene>
<feature type="domain" description="EamA" evidence="8">
    <location>
        <begin position="2"/>
        <end position="133"/>
    </location>
</feature>
<evidence type="ECO:0000256" key="2">
    <source>
        <dbReference type="ARBA" id="ARBA00007362"/>
    </source>
</evidence>
<feature type="domain" description="EamA" evidence="8">
    <location>
        <begin position="148"/>
        <end position="279"/>
    </location>
</feature>
<dbReference type="PANTHER" id="PTHR32322:SF2">
    <property type="entry name" value="EAMA DOMAIN-CONTAINING PROTEIN"/>
    <property type="match status" value="1"/>
</dbReference>
<feature type="transmembrane region" description="Helical" evidence="7">
    <location>
        <begin position="236"/>
        <end position="257"/>
    </location>
</feature>
<proteinExistence type="inferred from homology"/>
<feature type="compositionally biased region" description="Low complexity" evidence="6">
    <location>
        <begin position="287"/>
        <end position="297"/>
    </location>
</feature>
<evidence type="ECO:0000256" key="3">
    <source>
        <dbReference type="ARBA" id="ARBA00022692"/>
    </source>
</evidence>
<organism evidence="9 10">
    <name type="scientific">Actinocrispum wychmicini</name>
    <dbReference type="NCBI Taxonomy" id="1213861"/>
    <lineage>
        <taxon>Bacteria</taxon>
        <taxon>Bacillati</taxon>
        <taxon>Actinomycetota</taxon>
        <taxon>Actinomycetes</taxon>
        <taxon>Pseudonocardiales</taxon>
        <taxon>Pseudonocardiaceae</taxon>
        <taxon>Actinocrispum</taxon>
    </lineage>
</organism>
<evidence type="ECO:0000256" key="4">
    <source>
        <dbReference type="ARBA" id="ARBA00022989"/>
    </source>
</evidence>
<dbReference type="EMBL" id="SLWS01000001">
    <property type="protein sequence ID" value="TCO64472.1"/>
    <property type="molecule type" value="Genomic_DNA"/>
</dbReference>
<evidence type="ECO:0000259" key="8">
    <source>
        <dbReference type="Pfam" id="PF00892"/>
    </source>
</evidence>
<evidence type="ECO:0000256" key="6">
    <source>
        <dbReference type="SAM" id="MobiDB-lite"/>
    </source>
</evidence>
<evidence type="ECO:0000256" key="5">
    <source>
        <dbReference type="ARBA" id="ARBA00023136"/>
    </source>
</evidence>
<feature type="transmembrane region" description="Helical" evidence="7">
    <location>
        <begin position="263"/>
        <end position="282"/>
    </location>
</feature>
<feature type="transmembrane region" description="Helical" evidence="7">
    <location>
        <begin position="61"/>
        <end position="82"/>
    </location>
</feature>
<dbReference type="AlphaFoldDB" id="A0A4R2JYX2"/>
<reference evidence="9 10" key="1">
    <citation type="submission" date="2019-03" db="EMBL/GenBank/DDBJ databases">
        <title>Genomic Encyclopedia of Type Strains, Phase IV (KMG-IV): sequencing the most valuable type-strain genomes for metagenomic binning, comparative biology and taxonomic classification.</title>
        <authorList>
            <person name="Goeker M."/>
        </authorList>
    </citation>
    <scope>NUCLEOTIDE SEQUENCE [LARGE SCALE GENOMIC DNA]</scope>
    <source>
        <strain evidence="9 10">DSM 45934</strain>
    </source>
</reference>
<comment type="caution">
    <text evidence="9">The sequence shown here is derived from an EMBL/GenBank/DDBJ whole genome shotgun (WGS) entry which is preliminary data.</text>
</comment>
<dbReference type="Pfam" id="PF00892">
    <property type="entry name" value="EamA"/>
    <property type="match status" value="2"/>
</dbReference>
<dbReference type="OrthoDB" id="5143138at2"/>
<keyword evidence="4 7" id="KW-1133">Transmembrane helix</keyword>
<keyword evidence="10" id="KW-1185">Reference proteome</keyword>
<feature type="transmembrane region" description="Helical" evidence="7">
    <location>
        <begin position="32"/>
        <end position="49"/>
    </location>
</feature>
<sequence>MFFLVLAGVLWGAGGLSGSLLGLQTGLDPLAVAAYRLLIGGAIATLALGTRLKRLPRTAAAIRRLFAAGALLAVFQASYFGAVAMTSVSLATLVTIGSVPVIVAAVTAVRERKAPTRRTALCVALAVSGLAMLAGMPSTRDTWHTVAGVALSLAAGTGFAAFTLVNRRPVAGLSNGVTTGLGLLVGGILLLPAALPLGMAIPLTPQVVLTAVFLGTVPTAIAYGAYFAGLQHVSPVAAALSAMLEPLTATVLSVTFFHDRLGAVGIVGAVLLGVALVVNYSAQSGSADGEPALPAEAPDAEVRS</sequence>
<dbReference type="GO" id="GO:0016020">
    <property type="term" value="C:membrane"/>
    <property type="evidence" value="ECO:0007669"/>
    <property type="project" value="UniProtKB-SubCell"/>
</dbReference>
<dbReference type="RefSeq" id="WP_132110244.1">
    <property type="nucleotide sequence ID" value="NZ_SLWS01000001.1"/>
</dbReference>
<evidence type="ECO:0000313" key="10">
    <source>
        <dbReference type="Proteomes" id="UP000295680"/>
    </source>
</evidence>
<name>A0A4R2JYX2_9PSEU</name>
<dbReference type="SUPFAM" id="SSF103481">
    <property type="entry name" value="Multidrug resistance efflux transporter EmrE"/>
    <property type="match status" value="2"/>
</dbReference>
<feature type="transmembrane region" description="Helical" evidence="7">
    <location>
        <begin position="120"/>
        <end position="137"/>
    </location>
</feature>
<feature type="transmembrane region" description="Helical" evidence="7">
    <location>
        <begin position="88"/>
        <end position="108"/>
    </location>
</feature>
<evidence type="ECO:0000256" key="1">
    <source>
        <dbReference type="ARBA" id="ARBA00004141"/>
    </source>
</evidence>
<feature type="region of interest" description="Disordered" evidence="6">
    <location>
        <begin position="284"/>
        <end position="304"/>
    </location>
</feature>
<keyword evidence="5 7" id="KW-0472">Membrane</keyword>
<feature type="transmembrane region" description="Helical" evidence="7">
    <location>
        <begin position="207"/>
        <end position="229"/>
    </location>
</feature>
<comment type="similarity">
    <text evidence="2">Belongs to the EamA transporter family.</text>
</comment>